<name>A0A1G7Y8S8_9BURK</name>
<protein>
    <submittedName>
        <fullName evidence="1">Uncharacterized protein</fullName>
    </submittedName>
</protein>
<organism evidence="1 2">
    <name type="scientific">Paraburkholderia phenazinium</name>
    <dbReference type="NCBI Taxonomy" id="60549"/>
    <lineage>
        <taxon>Bacteria</taxon>
        <taxon>Pseudomonadati</taxon>
        <taxon>Pseudomonadota</taxon>
        <taxon>Betaproteobacteria</taxon>
        <taxon>Burkholderiales</taxon>
        <taxon>Burkholderiaceae</taxon>
        <taxon>Paraburkholderia</taxon>
    </lineage>
</organism>
<accession>A0A1G7Y8S8</accession>
<evidence type="ECO:0000313" key="1">
    <source>
        <dbReference type="EMBL" id="SDG92726.1"/>
    </source>
</evidence>
<dbReference type="OrthoDB" id="9133654at2"/>
<sequence>MTKPLPYTEPNHDDPKITCLTNVTSRKTRVIGTHPNGDRVAYTWDSVTAVWRRDWDFGSATPARSFGVDAPSAGGFGTFAAD</sequence>
<dbReference type="Proteomes" id="UP000199706">
    <property type="component" value="Unassembled WGS sequence"/>
</dbReference>
<dbReference type="EMBL" id="FNCJ01000006">
    <property type="protein sequence ID" value="SDG92726.1"/>
    <property type="molecule type" value="Genomic_DNA"/>
</dbReference>
<evidence type="ECO:0000313" key="2">
    <source>
        <dbReference type="Proteomes" id="UP000199706"/>
    </source>
</evidence>
<proteinExistence type="predicted"/>
<dbReference type="RefSeq" id="WP_090685368.1">
    <property type="nucleotide sequence ID" value="NZ_FNCJ01000006.1"/>
</dbReference>
<dbReference type="AlphaFoldDB" id="A0A1G7Y8S8"/>
<reference evidence="1 2" key="1">
    <citation type="submission" date="2016-10" db="EMBL/GenBank/DDBJ databases">
        <authorList>
            <person name="de Groot N.N."/>
        </authorList>
    </citation>
    <scope>NUCLEOTIDE SEQUENCE [LARGE SCALE GENOMIC DNA]</scope>
    <source>
        <strain evidence="1 2">LMG 2247</strain>
    </source>
</reference>
<gene>
    <name evidence="1" type="ORF">SAMN05216466_10681</name>
</gene>